<evidence type="ECO:0000256" key="4">
    <source>
        <dbReference type="PROSITE-ProRule" id="PRU00221"/>
    </source>
</evidence>
<feature type="compositionally biased region" description="Polar residues" evidence="5">
    <location>
        <begin position="208"/>
        <end position="217"/>
    </location>
</feature>
<evidence type="ECO:0000313" key="8">
    <source>
        <dbReference type="Proteomes" id="UP001583186"/>
    </source>
</evidence>
<dbReference type="PROSITE" id="PS50294">
    <property type="entry name" value="WD_REPEATS_REGION"/>
    <property type="match status" value="3"/>
</dbReference>
<dbReference type="InterPro" id="IPR050995">
    <property type="entry name" value="WD-F-box_domain-protein"/>
</dbReference>
<feature type="region of interest" description="Disordered" evidence="5">
    <location>
        <begin position="150"/>
        <end position="191"/>
    </location>
</feature>
<dbReference type="InterPro" id="IPR019775">
    <property type="entry name" value="WD40_repeat_CS"/>
</dbReference>
<dbReference type="InterPro" id="IPR020472">
    <property type="entry name" value="WD40_PAC1"/>
</dbReference>
<dbReference type="PANTHER" id="PTHR14604">
    <property type="entry name" value="WD40 REPEAT PF20"/>
    <property type="match status" value="1"/>
</dbReference>
<feature type="compositionally biased region" description="Low complexity" evidence="5">
    <location>
        <begin position="926"/>
        <end position="948"/>
    </location>
</feature>
<feature type="region of interest" description="Disordered" evidence="5">
    <location>
        <begin position="1"/>
        <end position="24"/>
    </location>
</feature>
<feature type="compositionally biased region" description="Polar residues" evidence="5">
    <location>
        <begin position="612"/>
        <end position="622"/>
    </location>
</feature>
<keyword evidence="8" id="KW-1185">Reference proteome</keyword>
<feature type="repeat" description="WD" evidence="4">
    <location>
        <begin position="363"/>
        <end position="406"/>
    </location>
</feature>
<dbReference type="InterPro" id="IPR036047">
    <property type="entry name" value="F-box-like_dom_sf"/>
</dbReference>
<dbReference type="PROSITE" id="PS50181">
    <property type="entry name" value="FBOX"/>
    <property type="match status" value="1"/>
</dbReference>
<dbReference type="PANTHER" id="PTHR14604:SF4">
    <property type="entry name" value="F-BOX DOMAIN-CONTAINING PROTEIN"/>
    <property type="match status" value="1"/>
</dbReference>
<evidence type="ECO:0000256" key="3">
    <source>
        <dbReference type="ARBA" id="ARBA00022737"/>
    </source>
</evidence>
<name>A0ABR3YXI8_9PEZI</name>
<dbReference type="PROSITE" id="PS00678">
    <property type="entry name" value="WD_REPEATS_1"/>
    <property type="match status" value="1"/>
</dbReference>
<feature type="compositionally biased region" description="Low complexity" evidence="5">
    <location>
        <begin position="228"/>
        <end position="247"/>
    </location>
</feature>
<dbReference type="SUPFAM" id="SSF81383">
    <property type="entry name" value="F-box domain"/>
    <property type="match status" value="1"/>
</dbReference>
<keyword evidence="2 4" id="KW-0853">WD repeat</keyword>
<dbReference type="Gene3D" id="2.130.10.10">
    <property type="entry name" value="YVTN repeat-like/Quinoprotein amine dehydrogenase"/>
    <property type="match status" value="2"/>
</dbReference>
<dbReference type="EMBL" id="JAWCUI010000043">
    <property type="protein sequence ID" value="KAL1892632.1"/>
    <property type="molecule type" value="Genomic_DNA"/>
</dbReference>
<comment type="similarity">
    <text evidence="1">Belongs to the WD repeat MET30/SCONB/SCON-2 family.</text>
</comment>
<dbReference type="Pfam" id="PF00400">
    <property type="entry name" value="WD40"/>
    <property type="match status" value="5"/>
</dbReference>
<organism evidence="7 8">
    <name type="scientific">Sporothrix stenoceras</name>
    <dbReference type="NCBI Taxonomy" id="5173"/>
    <lineage>
        <taxon>Eukaryota</taxon>
        <taxon>Fungi</taxon>
        <taxon>Dikarya</taxon>
        <taxon>Ascomycota</taxon>
        <taxon>Pezizomycotina</taxon>
        <taxon>Sordariomycetes</taxon>
        <taxon>Sordariomycetidae</taxon>
        <taxon>Ophiostomatales</taxon>
        <taxon>Ophiostomataceae</taxon>
        <taxon>Sporothrix</taxon>
    </lineage>
</organism>
<dbReference type="PRINTS" id="PR00320">
    <property type="entry name" value="GPROTEINBRPT"/>
</dbReference>
<feature type="compositionally biased region" description="Basic and acidic residues" evidence="5">
    <location>
        <begin position="177"/>
        <end position="191"/>
    </location>
</feature>
<dbReference type="Proteomes" id="UP001583186">
    <property type="component" value="Unassembled WGS sequence"/>
</dbReference>
<dbReference type="Pfam" id="PF12937">
    <property type="entry name" value="F-box-like"/>
    <property type="match status" value="1"/>
</dbReference>
<dbReference type="SMART" id="SM00320">
    <property type="entry name" value="WD40"/>
    <property type="match status" value="6"/>
</dbReference>
<evidence type="ECO:0000259" key="6">
    <source>
        <dbReference type="PROSITE" id="PS50181"/>
    </source>
</evidence>
<feature type="repeat" description="WD" evidence="4">
    <location>
        <begin position="492"/>
        <end position="531"/>
    </location>
</feature>
<reference evidence="7 8" key="1">
    <citation type="journal article" date="2024" name="IMA Fungus">
        <title>IMA Genome - F19 : A genome assembly and annotation guide to empower mycologists, including annotated draft genome sequences of Ceratocystis pirilliformis, Diaporthe australafricana, Fusarium ophioides, Paecilomyces lecythidis, and Sporothrix stenoceras.</title>
        <authorList>
            <person name="Aylward J."/>
            <person name="Wilson A.M."/>
            <person name="Visagie C.M."/>
            <person name="Spraker J."/>
            <person name="Barnes I."/>
            <person name="Buitendag C."/>
            <person name="Ceriani C."/>
            <person name="Del Mar Angel L."/>
            <person name="du Plessis D."/>
            <person name="Fuchs T."/>
            <person name="Gasser K."/>
            <person name="Kramer D."/>
            <person name="Li W."/>
            <person name="Munsamy K."/>
            <person name="Piso A."/>
            <person name="Price J.L."/>
            <person name="Sonnekus B."/>
            <person name="Thomas C."/>
            <person name="van der Nest A."/>
            <person name="van Dijk A."/>
            <person name="van Heerden A."/>
            <person name="van Vuuren N."/>
            <person name="Yilmaz N."/>
            <person name="Duong T.A."/>
            <person name="van der Merwe N.A."/>
            <person name="Wingfield M.J."/>
            <person name="Wingfield B.D."/>
        </authorList>
    </citation>
    <scope>NUCLEOTIDE SEQUENCE [LARGE SCALE GENOMIC DNA]</scope>
    <source>
        <strain evidence="7 8">CMW 5346</strain>
    </source>
</reference>
<keyword evidence="3" id="KW-0677">Repeat</keyword>
<dbReference type="InterPro" id="IPR036322">
    <property type="entry name" value="WD40_repeat_dom_sf"/>
</dbReference>
<feature type="region of interest" description="Disordered" evidence="5">
    <location>
        <begin position="781"/>
        <end position="802"/>
    </location>
</feature>
<accession>A0ABR3YXI8</accession>
<feature type="region of interest" description="Disordered" evidence="5">
    <location>
        <begin position="893"/>
        <end position="958"/>
    </location>
</feature>
<comment type="caution">
    <text evidence="7">The sequence shown here is derived from an EMBL/GenBank/DDBJ whole genome shotgun (WGS) entry which is preliminary data.</text>
</comment>
<feature type="repeat" description="WD" evidence="4">
    <location>
        <begin position="322"/>
        <end position="361"/>
    </location>
</feature>
<feature type="compositionally biased region" description="Basic and acidic residues" evidence="5">
    <location>
        <begin position="150"/>
        <end position="162"/>
    </location>
</feature>
<feature type="region of interest" description="Disordered" evidence="5">
    <location>
        <begin position="611"/>
        <end position="672"/>
    </location>
</feature>
<evidence type="ECO:0000256" key="1">
    <source>
        <dbReference type="ARBA" id="ARBA00007968"/>
    </source>
</evidence>
<feature type="compositionally biased region" description="Low complexity" evidence="5">
    <location>
        <begin position="781"/>
        <end position="797"/>
    </location>
</feature>
<sequence>MDPFQSQQPDEGYSEDPLSASGSLAVSTKATAGDSEGGLPQVLSRHISSLSVASKIQLTEALLESLPTSAIAQIVQKLSPRLYIDFIRFLPAEICLNILGYLDPLSLISVARSCRAWYGLALDRKLWERLYYLEGWKTISSELQKCEETINRDRPAPHDEAGGGHTSKRRAIASSRRAADGDRDHVMLDADRPWKSDMTAVDSIPEGQASSSLFGNSNEKDTSNLDPSAVTSFSSASTAASSSSSASKKGKQRATSPPPQPVPAREASPEGLPKPSLWVLDGVSGKYRMNWKHLYTLRRRLEANWELGKYTNFQFPHPDYPNEAHGECIYTIQFNQDYLVSGSRDRTIRIWNLQTRRLARMPFVGHRGSVLCLQFDSSPEEDLIVSGSSDSNVILWRFSTGEILQRLHRAHREPVLNVKFDKNILVTCSKDKTIKIFNRQPLKPGDLGYAVGDGKNGAPVNPVPIHLKNYGYDEDALARMPIRPAYTMIGSLEGHSAAVNAVQIHGREIISASGDRNVKIWDWPNQQCIRTLVGHSKGIACVQYDGRRIVSGSSDNEVKVFDRRTSLEVGSLRSHSNLVRTVQAGFGDLPYSAEEDEKAAARMDQRYLEAVQNGTLPVNPTNQRRRHRSSNRPNGSSSAAAAVDDDDDDNGMLRPENIRFTGAKLPPGGGGGQYGRIVSGSYDTTIIIWRRNKHGMWKPQHHLKQEEAAAAASATTSSATNALRIARRQAAAAAAAVGDAGSQPLTQAALGALQQQAAQQQSEQHAAAAAVQAAATALTQQTTQQPSASSATPQPSAMHVDLPDVGALSSSAAAAPATGPAAAPTPVQSQLARLIDDLIAQGVHALQQALSTYPDLLEMQPTLQAAIDRHPSPFVRSQLRQAVSTALVRAQMAQAQNGGSGSAGGGRQTNPAAGPSSSTQATAGISAEGSSGAQAPPPAATSSGAGEPWTGNATAPPLSTVIAPHTVSLAAIENHNQQQVMVPPAPPAVNASANTVPPAPQAVAAAAAAAAAATATGAPPHHPHMHAAAAAAADDQANPARVFKLQFDARRIICCSQTAIIVGWDFCNGDPELEEAARFFGTIE</sequence>
<feature type="domain" description="F-box" evidence="6">
    <location>
        <begin position="84"/>
        <end position="130"/>
    </location>
</feature>
<dbReference type="SUPFAM" id="SSF50978">
    <property type="entry name" value="WD40 repeat-like"/>
    <property type="match status" value="1"/>
</dbReference>
<dbReference type="InterPro" id="IPR015943">
    <property type="entry name" value="WD40/YVTN_repeat-like_dom_sf"/>
</dbReference>
<feature type="repeat" description="WD" evidence="4">
    <location>
        <begin position="532"/>
        <end position="571"/>
    </location>
</feature>
<feature type="region of interest" description="Disordered" evidence="5">
    <location>
        <begin position="207"/>
        <end position="275"/>
    </location>
</feature>
<dbReference type="InterPro" id="IPR001680">
    <property type="entry name" value="WD40_rpt"/>
</dbReference>
<feature type="compositionally biased region" description="Polar residues" evidence="5">
    <location>
        <begin position="909"/>
        <end position="923"/>
    </location>
</feature>
<protein>
    <recommendedName>
        <fullName evidence="6">F-box domain-containing protein</fullName>
    </recommendedName>
</protein>
<evidence type="ECO:0000313" key="7">
    <source>
        <dbReference type="EMBL" id="KAL1892632.1"/>
    </source>
</evidence>
<dbReference type="PROSITE" id="PS50082">
    <property type="entry name" value="WD_REPEATS_2"/>
    <property type="match status" value="4"/>
</dbReference>
<dbReference type="InterPro" id="IPR001810">
    <property type="entry name" value="F-box_dom"/>
</dbReference>
<feature type="compositionally biased region" description="Gly residues" evidence="5">
    <location>
        <begin position="898"/>
        <end position="907"/>
    </location>
</feature>
<evidence type="ECO:0000256" key="2">
    <source>
        <dbReference type="ARBA" id="ARBA00022574"/>
    </source>
</evidence>
<dbReference type="Gene3D" id="1.20.1280.50">
    <property type="match status" value="1"/>
</dbReference>
<evidence type="ECO:0000256" key="5">
    <source>
        <dbReference type="SAM" id="MobiDB-lite"/>
    </source>
</evidence>
<gene>
    <name evidence="7" type="ORF">Sste5346_006917</name>
</gene>
<dbReference type="CDD" id="cd00200">
    <property type="entry name" value="WD40"/>
    <property type="match status" value="1"/>
</dbReference>
<proteinExistence type="inferred from homology"/>